<dbReference type="InterPro" id="IPR015422">
    <property type="entry name" value="PyrdxlP-dep_Trfase_small"/>
</dbReference>
<evidence type="ECO:0000256" key="4">
    <source>
        <dbReference type="ARBA" id="ARBA00022576"/>
    </source>
</evidence>
<dbReference type="PIRSF" id="PIRSF000521">
    <property type="entry name" value="Transaminase_4ab_Lys_Orn"/>
    <property type="match status" value="1"/>
</dbReference>
<gene>
    <name evidence="9" type="primary">rocD</name>
    <name evidence="9" type="ORF">AMJ82_06490</name>
</gene>
<dbReference type="InterPro" id="IPR050103">
    <property type="entry name" value="Class-III_PLP-dep_AT"/>
</dbReference>
<dbReference type="NCBIfam" id="TIGR01885">
    <property type="entry name" value="Orn_aminotrans"/>
    <property type="match status" value="1"/>
</dbReference>
<evidence type="ECO:0000256" key="1">
    <source>
        <dbReference type="ARBA" id="ARBA00001933"/>
    </source>
</evidence>
<dbReference type="PATRIC" id="fig|1703774.3.peg.2371"/>
<comment type="pathway">
    <text evidence="2">Amino-acid biosynthesis; L-proline biosynthesis; L-glutamate 5-semialdehyde from L-ornithine: step 1/1.</text>
</comment>
<dbReference type="GO" id="GO:0042802">
    <property type="term" value="F:identical protein binding"/>
    <property type="evidence" value="ECO:0007669"/>
    <property type="project" value="TreeGrafter"/>
</dbReference>
<dbReference type="PROSITE" id="PS00600">
    <property type="entry name" value="AA_TRANSFER_CLASS_3"/>
    <property type="match status" value="1"/>
</dbReference>
<keyword evidence="6 8" id="KW-0663">Pyridoxal phosphate</keyword>
<dbReference type="UniPathway" id="UPA00098">
    <property type="reaction ID" value="UER00358"/>
</dbReference>
<protein>
    <recommendedName>
        <fullName evidence="3">ornithine aminotransferase</fullName>
        <ecNumber evidence="3">2.6.1.13</ecNumber>
    </recommendedName>
    <alternativeName>
        <fullName evidence="7">Ornithine--oxo-acid aminotransferase</fullName>
    </alternativeName>
</protein>
<comment type="caution">
    <text evidence="9">The sequence shown here is derived from an EMBL/GenBank/DDBJ whole genome shotgun (WGS) entry which is preliminary data.</text>
</comment>
<dbReference type="Gene3D" id="3.90.1150.10">
    <property type="entry name" value="Aspartate Aminotransferase, domain 1"/>
    <property type="match status" value="1"/>
</dbReference>
<dbReference type="SUPFAM" id="SSF53383">
    <property type="entry name" value="PLP-dependent transferases"/>
    <property type="match status" value="1"/>
</dbReference>
<dbReference type="Pfam" id="PF00202">
    <property type="entry name" value="Aminotran_3"/>
    <property type="match status" value="1"/>
</dbReference>
<comment type="similarity">
    <text evidence="8">Belongs to the class-III pyridoxal-phosphate-dependent aminotransferase family.</text>
</comment>
<evidence type="ECO:0000313" key="9">
    <source>
        <dbReference type="EMBL" id="KPK69089.1"/>
    </source>
</evidence>
<dbReference type="Proteomes" id="UP000051717">
    <property type="component" value="Unassembled WGS sequence"/>
</dbReference>
<dbReference type="EMBL" id="LJUI01000047">
    <property type="protein sequence ID" value="KPK69089.1"/>
    <property type="molecule type" value="Genomic_DNA"/>
</dbReference>
<dbReference type="GO" id="GO:0004587">
    <property type="term" value="F:ornithine aminotransferase activity"/>
    <property type="evidence" value="ECO:0007669"/>
    <property type="project" value="UniProtKB-EC"/>
</dbReference>
<organism evidence="9 10">
    <name type="scientific">candidate division TA06 bacterium SM23_40</name>
    <dbReference type="NCBI Taxonomy" id="1703774"/>
    <lineage>
        <taxon>Bacteria</taxon>
        <taxon>Bacteria division TA06</taxon>
    </lineage>
</organism>
<reference evidence="9 10" key="1">
    <citation type="journal article" date="2015" name="Microbiome">
        <title>Genomic resolution of linkages in carbon, nitrogen, and sulfur cycling among widespread estuary sediment bacteria.</title>
        <authorList>
            <person name="Baker B.J."/>
            <person name="Lazar C.S."/>
            <person name="Teske A.P."/>
            <person name="Dick G.J."/>
        </authorList>
    </citation>
    <scope>NUCLEOTIDE SEQUENCE [LARGE SCALE GENOMIC DNA]</scope>
    <source>
        <strain evidence="9">SM23_40</strain>
    </source>
</reference>
<accession>A0A0S8G919</accession>
<dbReference type="InterPro" id="IPR049704">
    <property type="entry name" value="Aminotrans_3_PPA_site"/>
</dbReference>
<keyword evidence="4 9" id="KW-0032">Aminotransferase</keyword>
<dbReference type="Gene3D" id="3.40.640.10">
    <property type="entry name" value="Type I PLP-dependent aspartate aminotransferase-like (Major domain)"/>
    <property type="match status" value="1"/>
</dbReference>
<dbReference type="InterPro" id="IPR015421">
    <property type="entry name" value="PyrdxlP-dep_Trfase_major"/>
</dbReference>
<evidence type="ECO:0000313" key="10">
    <source>
        <dbReference type="Proteomes" id="UP000051717"/>
    </source>
</evidence>
<dbReference type="CDD" id="cd00610">
    <property type="entry name" value="OAT_like"/>
    <property type="match status" value="1"/>
</dbReference>
<keyword evidence="5 9" id="KW-0808">Transferase</keyword>
<evidence type="ECO:0000256" key="3">
    <source>
        <dbReference type="ARBA" id="ARBA00012924"/>
    </source>
</evidence>
<evidence type="ECO:0000256" key="6">
    <source>
        <dbReference type="ARBA" id="ARBA00022898"/>
    </source>
</evidence>
<sequence>MATKECSATEACIDLVDRYSAHNYLPLPVVIARAEGVWVWDVEDKQYLDMLSAYSALNQGHRHPKIMAALHDQAARLTLTSRAFHNDQFGPLCKNLCDLAHMESTLVMNTGAEAVETAVKAARKWGYTVKGVPRDRAEIIVCDNNFHGRTTTIVGFSSEEQYRSGFGPFAPGFRLIPYNNIDALEKAITAETVAFLVEPIQGEAGIIVPDDGYLRAAADICERHNVLLALDEIQTGLGRTGKMFCCEYDGISPDILILGKALGGGVIPISAILASREVMDVFTPGDHGSTFGGNPLACAVAIAALDVIIGEKLPEKAAQLGAYFVSELEGMDSPHIKEIRGRGLLIGAYVKESSGTARTFCEKLMEEGILAKETHGQVIRFAPPLIATKEDIDWALERIVKLLT</sequence>
<name>A0A0S8G919_UNCT6</name>
<proteinExistence type="inferred from homology"/>
<comment type="cofactor">
    <cofactor evidence="1">
        <name>pyridoxal 5'-phosphate</name>
        <dbReference type="ChEBI" id="CHEBI:597326"/>
    </cofactor>
</comment>
<evidence type="ECO:0000256" key="8">
    <source>
        <dbReference type="RuleBase" id="RU003560"/>
    </source>
</evidence>
<dbReference type="GO" id="GO:0030170">
    <property type="term" value="F:pyridoxal phosphate binding"/>
    <property type="evidence" value="ECO:0007669"/>
    <property type="project" value="InterPro"/>
</dbReference>
<dbReference type="PANTHER" id="PTHR11986:SF18">
    <property type="entry name" value="ORNITHINE AMINOTRANSFERASE, MITOCHONDRIAL"/>
    <property type="match status" value="1"/>
</dbReference>
<dbReference type="InterPro" id="IPR010164">
    <property type="entry name" value="Orn_aminotrans"/>
</dbReference>
<dbReference type="FunFam" id="3.40.640.10:FF:000011">
    <property type="entry name" value="Ornithine aminotransferase"/>
    <property type="match status" value="1"/>
</dbReference>
<dbReference type="AlphaFoldDB" id="A0A0S8G919"/>
<dbReference type="GO" id="GO:0055129">
    <property type="term" value="P:L-proline biosynthetic process"/>
    <property type="evidence" value="ECO:0007669"/>
    <property type="project" value="UniProtKB-UniPathway"/>
</dbReference>
<dbReference type="InterPro" id="IPR005814">
    <property type="entry name" value="Aminotrans_3"/>
</dbReference>
<evidence type="ECO:0000256" key="5">
    <source>
        <dbReference type="ARBA" id="ARBA00022679"/>
    </source>
</evidence>
<evidence type="ECO:0000256" key="2">
    <source>
        <dbReference type="ARBA" id="ARBA00004998"/>
    </source>
</evidence>
<evidence type="ECO:0000256" key="7">
    <source>
        <dbReference type="ARBA" id="ARBA00030587"/>
    </source>
</evidence>
<dbReference type="PANTHER" id="PTHR11986">
    <property type="entry name" value="AMINOTRANSFERASE CLASS III"/>
    <property type="match status" value="1"/>
</dbReference>
<dbReference type="InterPro" id="IPR015424">
    <property type="entry name" value="PyrdxlP-dep_Trfase"/>
</dbReference>
<dbReference type="EC" id="2.6.1.13" evidence="3"/>